<reference evidence="1" key="1">
    <citation type="submission" date="2013-07" db="EMBL/GenBank/DDBJ databases">
        <title>Sub-species coevolution in mutualistic symbiosis.</title>
        <authorList>
            <person name="Murfin K."/>
            <person name="Klassen J."/>
            <person name="Lee M."/>
            <person name="Forst S."/>
            <person name="Stock P."/>
            <person name="Goodrich-Blair H."/>
        </authorList>
    </citation>
    <scope>NUCLEOTIDE SEQUENCE [LARGE SCALE GENOMIC DNA]</scope>
    <source>
        <strain evidence="1">Intermedium</strain>
    </source>
</reference>
<proteinExistence type="predicted"/>
<protein>
    <submittedName>
        <fullName evidence="1">Uncharacterized protein</fullName>
    </submittedName>
</protein>
<organism evidence="1 2">
    <name type="scientific">Xenorhabdus bovienii str. Intermedium</name>
    <dbReference type="NCBI Taxonomy" id="1379677"/>
    <lineage>
        <taxon>Bacteria</taxon>
        <taxon>Pseudomonadati</taxon>
        <taxon>Pseudomonadota</taxon>
        <taxon>Gammaproteobacteria</taxon>
        <taxon>Enterobacterales</taxon>
        <taxon>Morganellaceae</taxon>
        <taxon>Xenorhabdus</taxon>
    </lineage>
</organism>
<dbReference type="AlphaFoldDB" id="A0A077QJN7"/>
<dbReference type="HOGENOM" id="CLU_3159423_0_0_6"/>
<evidence type="ECO:0000313" key="2">
    <source>
        <dbReference type="Proteomes" id="UP000028480"/>
    </source>
</evidence>
<comment type="caution">
    <text evidence="1">The sequence shown here is derived from an EMBL/GenBank/DDBJ whole genome shotgun (WGS) entry which is preliminary data.</text>
</comment>
<name>A0A077QJN7_XENBV</name>
<dbReference type="EMBL" id="CBTB010000198">
    <property type="protein sequence ID" value="CDH33759.1"/>
    <property type="molecule type" value="Genomic_DNA"/>
</dbReference>
<evidence type="ECO:0000313" key="1">
    <source>
        <dbReference type="EMBL" id="CDH33759.1"/>
    </source>
</evidence>
<gene>
    <name evidence="1" type="ORF">XBI1_2770015</name>
</gene>
<dbReference type="Proteomes" id="UP000028480">
    <property type="component" value="Unassembled WGS sequence"/>
</dbReference>
<sequence length="48" mass="5357">MQVTLDGSRRQFDLNIRRLSLLAEQGAANPFVKIVFSSGVSRCSYDLP</sequence>
<accession>A0A077QJN7</accession>